<evidence type="ECO:0008006" key="2">
    <source>
        <dbReference type="Google" id="ProtNLM"/>
    </source>
</evidence>
<protein>
    <recommendedName>
        <fullName evidence="2">Leucine-rich repeat-containing N-terminal plant-type domain-containing protein</fullName>
    </recommendedName>
</protein>
<sequence>MCDVDQFSFAGSTFDCPLPDCCKYLPENECGENFCDTANAKTVLKTLYTSTNGPNWKNNKNWMDTSVSVCEWYGVICSSEVSKIHLASNQLSGSIPSKLGDI</sequence>
<dbReference type="Gene3D" id="3.80.10.10">
    <property type="entry name" value="Ribonuclease Inhibitor"/>
    <property type="match status" value="1"/>
</dbReference>
<organism evidence="1">
    <name type="scientific">Paramoeba aestuarina</name>
    <dbReference type="NCBI Taxonomy" id="180227"/>
    <lineage>
        <taxon>Eukaryota</taxon>
        <taxon>Amoebozoa</taxon>
        <taxon>Discosea</taxon>
        <taxon>Flabellinia</taxon>
        <taxon>Dactylopodida</taxon>
        <taxon>Paramoebidae</taxon>
        <taxon>Paramoeba</taxon>
    </lineage>
</organism>
<name>A0A7S4NWN9_9EUKA</name>
<accession>A0A7S4NWN9</accession>
<dbReference type="EMBL" id="HBKR01021958">
    <property type="protein sequence ID" value="CAE2312004.1"/>
    <property type="molecule type" value="Transcribed_RNA"/>
</dbReference>
<reference evidence="1" key="1">
    <citation type="submission" date="2021-01" db="EMBL/GenBank/DDBJ databases">
        <authorList>
            <person name="Corre E."/>
            <person name="Pelletier E."/>
            <person name="Niang G."/>
            <person name="Scheremetjew M."/>
            <person name="Finn R."/>
            <person name="Kale V."/>
            <person name="Holt S."/>
            <person name="Cochrane G."/>
            <person name="Meng A."/>
            <person name="Brown T."/>
            <person name="Cohen L."/>
        </authorList>
    </citation>
    <scope>NUCLEOTIDE SEQUENCE</scope>
    <source>
        <strain evidence="1">SoJaBio B1-5/56/2</strain>
    </source>
</reference>
<evidence type="ECO:0000313" key="1">
    <source>
        <dbReference type="EMBL" id="CAE2312004.1"/>
    </source>
</evidence>
<dbReference type="AlphaFoldDB" id="A0A7S4NWN9"/>
<proteinExistence type="predicted"/>
<gene>
    <name evidence="1" type="ORF">NAES01612_LOCUS14295</name>
</gene>
<dbReference type="InterPro" id="IPR032675">
    <property type="entry name" value="LRR_dom_sf"/>
</dbReference>